<sequence length="90" mass="10392">MAVTIPIEIYEVFEEAFGMEKAKKIVKSLETVIGAEIDNKWYQTKTELKEELLKEVATKKDIEILEAKIENMRSNLEAKIESMRSELDAK</sequence>
<dbReference type="EMBL" id="FAOO01000024">
    <property type="protein sequence ID" value="CUU08686.1"/>
    <property type="molecule type" value="Genomic_DNA"/>
</dbReference>
<reference evidence="3" key="1">
    <citation type="submission" date="2015-11" db="EMBL/GenBank/DDBJ databases">
        <authorList>
            <person name="Varghese N."/>
        </authorList>
    </citation>
    <scope>NUCLEOTIDE SEQUENCE [LARGE SCALE GENOMIC DNA]</scope>
</reference>
<proteinExistence type="predicted"/>
<protein>
    <recommendedName>
        <fullName evidence="4">Polyhydroxyalkanoate synthesis regulator phasin</fullName>
    </recommendedName>
</protein>
<name>A0A0S4NC22_9BACT</name>
<dbReference type="OrthoDB" id="9812764at2"/>
<organism evidence="2 3">
    <name type="scientific">Candidatus Thermokryptus mobilis</name>
    <dbReference type="NCBI Taxonomy" id="1643428"/>
    <lineage>
        <taxon>Bacteria</taxon>
        <taxon>Pseudomonadati</taxon>
        <taxon>Candidatus Kryptoniota</taxon>
        <taxon>Candidatus Thermokryptus</taxon>
    </lineage>
</organism>
<evidence type="ECO:0008006" key="4">
    <source>
        <dbReference type="Google" id="ProtNLM"/>
    </source>
</evidence>
<keyword evidence="1" id="KW-0175">Coiled coil</keyword>
<accession>A0A0S4NC22</accession>
<dbReference type="AlphaFoldDB" id="A0A0S4NC22"/>
<evidence type="ECO:0000313" key="2">
    <source>
        <dbReference type="EMBL" id="CUU08686.1"/>
    </source>
</evidence>
<evidence type="ECO:0000256" key="1">
    <source>
        <dbReference type="SAM" id="Coils"/>
    </source>
</evidence>
<feature type="non-terminal residue" evidence="2">
    <location>
        <position position="90"/>
    </location>
</feature>
<keyword evidence="3" id="KW-1185">Reference proteome</keyword>
<dbReference type="Proteomes" id="UP000320623">
    <property type="component" value="Unassembled WGS sequence"/>
</dbReference>
<gene>
    <name evidence="2" type="ORF">JGI1_02145</name>
</gene>
<evidence type="ECO:0000313" key="3">
    <source>
        <dbReference type="Proteomes" id="UP000320623"/>
    </source>
</evidence>
<dbReference type="RefSeq" id="WP_140945850.1">
    <property type="nucleotide sequence ID" value="NZ_FAOO01000024.1"/>
</dbReference>
<feature type="coiled-coil region" evidence="1">
    <location>
        <begin position="55"/>
        <end position="86"/>
    </location>
</feature>